<comment type="caution">
    <text evidence="2">The sequence shown here is derived from an EMBL/GenBank/DDBJ whole genome shotgun (WGS) entry which is preliminary data.</text>
</comment>
<evidence type="ECO:0000256" key="1">
    <source>
        <dbReference type="SAM" id="MobiDB-lite"/>
    </source>
</evidence>
<protein>
    <submittedName>
        <fullName evidence="2">Uncharacterized protein</fullName>
    </submittedName>
</protein>
<evidence type="ECO:0000313" key="2">
    <source>
        <dbReference type="EMBL" id="GEP07930.1"/>
    </source>
</evidence>
<name>A0A512JD97_9HYPH</name>
<dbReference type="EMBL" id="BJZU01000211">
    <property type="protein sequence ID" value="GEP07930.1"/>
    <property type="molecule type" value="Genomic_DNA"/>
</dbReference>
<dbReference type="Proteomes" id="UP000321960">
    <property type="component" value="Unassembled WGS sequence"/>
</dbReference>
<proteinExistence type="predicted"/>
<evidence type="ECO:0000313" key="4">
    <source>
        <dbReference type="Proteomes" id="UP000321960"/>
    </source>
</evidence>
<feature type="region of interest" description="Disordered" evidence="1">
    <location>
        <begin position="14"/>
        <end position="33"/>
    </location>
</feature>
<keyword evidence="5" id="KW-1185">Reference proteome</keyword>
<dbReference type="EMBL" id="BSPK01000009">
    <property type="protein sequence ID" value="GLS62419.1"/>
    <property type="molecule type" value="Genomic_DNA"/>
</dbReference>
<accession>A0A512JD97</accession>
<organism evidence="2 4">
    <name type="scientific">Methylobacterium oxalidis</name>
    <dbReference type="NCBI Taxonomy" id="944322"/>
    <lineage>
        <taxon>Bacteria</taxon>
        <taxon>Pseudomonadati</taxon>
        <taxon>Pseudomonadota</taxon>
        <taxon>Alphaproteobacteria</taxon>
        <taxon>Hyphomicrobiales</taxon>
        <taxon>Methylobacteriaceae</taxon>
        <taxon>Methylobacterium</taxon>
    </lineage>
</organism>
<sequence length="118" mass="12999">MTWNAAFSAKLPSNKGWAARTMGQPPKGRPGMNDPCQLARIEDRFAIANETWAAEVRALYGGNPYFHRDKPTGRGTPGSALRAAYEARERAFMDWCAARGVDAVSRAQEDEKLSLQLA</sequence>
<dbReference type="Proteomes" id="UP001156856">
    <property type="component" value="Unassembled WGS sequence"/>
</dbReference>
<dbReference type="AlphaFoldDB" id="A0A512JD97"/>
<reference evidence="2 4" key="3">
    <citation type="submission" date="2019-07" db="EMBL/GenBank/DDBJ databases">
        <title>Whole genome shotgun sequence of Methylobacterium oxalidis NBRC 107715.</title>
        <authorList>
            <person name="Hosoyama A."/>
            <person name="Uohara A."/>
            <person name="Ohji S."/>
            <person name="Ichikawa N."/>
        </authorList>
    </citation>
    <scope>NUCLEOTIDE SEQUENCE [LARGE SCALE GENOMIC DNA]</scope>
    <source>
        <strain evidence="2 4">NBRC 107715</strain>
    </source>
</reference>
<reference evidence="3" key="4">
    <citation type="submission" date="2023-01" db="EMBL/GenBank/DDBJ databases">
        <title>Draft genome sequence of Methylobacterium oxalidis strain NBRC 107715.</title>
        <authorList>
            <person name="Sun Q."/>
            <person name="Mori K."/>
        </authorList>
    </citation>
    <scope>NUCLEOTIDE SEQUENCE</scope>
    <source>
        <strain evidence="3">NBRC 107715</strain>
    </source>
</reference>
<reference evidence="5" key="2">
    <citation type="journal article" date="2019" name="Int. J. Syst. Evol. Microbiol.">
        <title>The Global Catalogue of Microorganisms (GCM) 10K type strain sequencing project: providing services to taxonomists for standard genome sequencing and annotation.</title>
        <authorList>
            <consortium name="The Broad Institute Genomics Platform"/>
            <consortium name="The Broad Institute Genome Sequencing Center for Infectious Disease"/>
            <person name="Wu L."/>
            <person name="Ma J."/>
        </authorList>
    </citation>
    <scope>NUCLEOTIDE SEQUENCE [LARGE SCALE GENOMIC DNA]</scope>
    <source>
        <strain evidence="5">NBRC 107715</strain>
    </source>
</reference>
<evidence type="ECO:0000313" key="5">
    <source>
        <dbReference type="Proteomes" id="UP001156856"/>
    </source>
</evidence>
<reference evidence="3" key="1">
    <citation type="journal article" date="2014" name="Int. J. Syst. Evol. Microbiol.">
        <title>Complete genome of a new Firmicutes species belonging to the dominant human colonic microbiota ('Ruminococcus bicirculans') reveals two chromosomes and a selective capacity to utilize plant glucans.</title>
        <authorList>
            <consortium name="NISC Comparative Sequencing Program"/>
            <person name="Wegmann U."/>
            <person name="Louis P."/>
            <person name="Goesmann A."/>
            <person name="Henrissat B."/>
            <person name="Duncan S.H."/>
            <person name="Flint H.J."/>
        </authorList>
    </citation>
    <scope>NUCLEOTIDE SEQUENCE</scope>
    <source>
        <strain evidence="3">NBRC 107715</strain>
    </source>
</reference>
<evidence type="ECO:0000313" key="3">
    <source>
        <dbReference type="EMBL" id="GLS62419.1"/>
    </source>
</evidence>
<gene>
    <name evidence="3" type="ORF">GCM10007888_08000</name>
    <name evidence="2" type="ORF">MOX02_59680</name>
</gene>